<organism evidence="1 2">
    <name type="scientific">Kribbella karoonensis</name>
    <dbReference type="NCBI Taxonomy" id="324851"/>
    <lineage>
        <taxon>Bacteria</taxon>
        <taxon>Bacillati</taxon>
        <taxon>Actinomycetota</taxon>
        <taxon>Actinomycetes</taxon>
        <taxon>Propionibacteriales</taxon>
        <taxon>Kribbellaceae</taxon>
        <taxon>Kribbella</taxon>
    </lineage>
</organism>
<gene>
    <name evidence="1" type="ORF">GCM10009742_13810</name>
</gene>
<sequence>MYELRVAGRIDPRWSGWFADFTVIAEPDGTTTLRGAVTDQSALHGVLARIRDLGLTLISVVPVD</sequence>
<name>A0ABP4P8M9_9ACTN</name>
<evidence type="ECO:0000313" key="1">
    <source>
        <dbReference type="EMBL" id="GAA1572290.1"/>
    </source>
</evidence>
<keyword evidence="2" id="KW-1185">Reference proteome</keyword>
<evidence type="ECO:0008006" key="3">
    <source>
        <dbReference type="Google" id="ProtNLM"/>
    </source>
</evidence>
<dbReference type="EMBL" id="BAAAND010000002">
    <property type="protein sequence ID" value="GAA1572290.1"/>
    <property type="molecule type" value="Genomic_DNA"/>
</dbReference>
<protein>
    <recommendedName>
        <fullName evidence="3">BON domain-containing protein</fullName>
    </recommendedName>
</protein>
<evidence type="ECO:0000313" key="2">
    <source>
        <dbReference type="Proteomes" id="UP001500190"/>
    </source>
</evidence>
<dbReference type="Proteomes" id="UP001500190">
    <property type="component" value="Unassembled WGS sequence"/>
</dbReference>
<proteinExistence type="predicted"/>
<dbReference type="RefSeq" id="WP_344188565.1">
    <property type="nucleotide sequence ID" value="NZ_BAAAND010000002.1"/>
</dbReference>
<comment type="caution">
    <text evidence="1">The sequence shown here is derived from an EMBL/GenBank/DDBJ whole genome shotgun (WGS) entry which is preliminary data.</text>
</comment>
<accession>A0ABP4P8M9</accession>
<reference evidence="2" key="1">
    <citation type="journal article" date="2019" name="Int. J. Syst. Evol. Microbiol.">
        <title>The Global Catalogue of Microorganisms (GCM) 10K type strain sequencing project: providing services to taxonomists for standard genome sequencing and annotation.</title>
        <authorList>
            <consortium name="The Broad Institute Genomics Platform"/>
            <consortium name="The Broad Institute Genome Sequencing Center for Infectious Disease"/>
            <person name="Wu L."/>
            <person name="Ma J."/>
        </authorList>
    </citation>
    <scope>NUCLEOTIDE SEQUENCE [LARGE SCALE GENOMIC DNA]</scope>
    <source>
        <strain evidence="2">JCM 14304</strain>
    </source>
</reference>